<organism evidence="9 10">
    <name type="scientific">Pristionchus pacificus</name>
    <name type="common">Parasitic nematode worm</name>
    <dbReference type="NCBI Taxonomy" id="54126"/>
    <lineage>
        <taxon>Eukaryota</taxon>
        <taxon>Metazoa</taxon>
        <taxon>Ecdysozoa</taxon>
        <taxon>Nematoda</taxon>
        <taxon>Chromadorea</taxon>
        <taxon>Rhabditida</taxon>
        <taxon>Rhabditina</taxon>
        <taxon>Diplogasteromorpha</taxon>
        <taxon>Diplogasteroidea</taxon>
        <taxon>Neodiplogasteridae</taxon>
        <taxon>Pristionchus</taxon>
    </lineage>
</organism>
<dbReference type="PANTHER" id="PTHR12263">
    <property type="entry name" value="VACUOLAR ATP SYNTHASE SUBUNIT H"/>
    <property type="match status" value="1"/>
</dbReference>
<accession>A0A8R1U9P6</accession>
<dbReference type="InterPro" id="IPR008389">
    <property type="entry name" value="ATPase_V0-cplx_e1/e2_su"/>
</dbReference>
<keyword evidence="10" id="KW-1185">Reference proteome</keyword>
<keyword evidence="5" id="KW-0375">Hydrogen ion transport</keyword>
<proteinExistence type="inferred from homology"/>
<keyword evidence="4" id="KW-0812">Transmembrane</keyword>
<protein>
    <submittedName>
        <fullName evidence="9">Uncharacterized protein</fullName>
    </submittedName>
</protein>
<reference evidence="10" key="1">
    <citation type="journal article" date="2008" name="Nat. Genet.">
        <title>The Pristionchus pacificus genome provides a unique perspective on nematode lifestyle and parasitism.</title>
        <authorList>
            <person name="Dieterich C."/>
            <person name="Clifton S.W."/>
            <person name="Schuster L.N."/>
            <person name="Chinwalla A."/>
            <person name="Delehaunty K."/>
            <person name="Dinkelacker I."/>
            <person name="Fulton L."/>
            <person name="Fulton R."/>
            <person name="Godfrey J."/>
            <person name="Minx P."/>
            <person name="Mitreva M."/>
            <person name="Roeseler W."/>
            <person name="Tian H."/>
            <person name="Witte H."/>
            <person name="Yang S.P."/>
            <person name="Wilson R.K."/>
            <person name="Sommer R.J."/>
        </authorList>
    </citation>
    <scope>NUCLEOTIDE SEQUENCE [LARGE SCALE GENOMIC DNA]</scope>
    <source>
        <strain evidence="10">PS312</strain>
    </source>
</reference>
<evidence type="ECO:0000256" key="2">
    <source>
        <dbReference type="ARBA" id="ARBA00008328"/>
    </source>
</evidence>
<dbReference type="GO" id="GO:0012505">
    <property type="term" value="C:endomembrane system"/>
    <property type="evidence" value="ECO:0007669"/>
    <property type="project" value="UniProtKB-SubCell"/>
</dbReference>
<reference evidence="9" key="2">
    <citation type="submission" date="2022-06" db="UniProtKB">
        <authorList>
            <consortium name="EnsemblMetazoa"/>
        </authorList>
    </citation>
    <scope>IDENTIFICATION</scope>
    <source>
        <strain evidence="9">PS312</strain>
    </source>
</reference>
<dbReference type="GO" id="GO:0055085">
    <property type="term" value="P:transmembrane transport"/>
    <property type="evidence" value="ECO:0000318"/>
    <property type="project" value="GO_Central"/>
</dbReference>
<keyword evidence="6" id="KW-1133">Transmembrane helix</keyword>
<dbReference type="GO" id="GO:0033181">
    <property type="term" value="C:plasma membrane proton-transporting V-type ATPase complex"/>
    <property type="evidence" value="ECO:0000318"/>
    <property type="project" value="GO_Central"/>
</dbReference>
<sequence length="146" mass="16189">MGVIIPLAVVTGFWALVGILGPFVVRKGPNKGIIQTMIVMTAVCCWAFWILVFLHQLNPLIGPQIPVKTIRWLGLAIARFCEIACIIFILEYIEYSPFSILALATGGLLSLPLSSIPSLENPRPSAWATRRVSPTWIIKRRTQDGF</sequence>
<evidence type="ECO:0000256" key="6">
    <source>
        <dbReference type="ARBA" id="ARBA00022989"/>
    </source>
</evidence>
<evidence type="ECO:0000313" key="9">
    <source>
        <dbReference type="EnsemblMetazoa" id="PPA11739.1"/>
    </source>
</evidence>
<dbReference type="PANTHER" id="PTHR12263:SF0">
    <property type="entry name" value="V-TYPE PROTON ATPASE SUBUNIT"/>
    <property type="match status" value="1"/>
</dbReference>
<gene>
    <name evidence="9" type="primary">WBGene00101293</name>
</gene>
<dbReference type="EnsemblMetazoa" id="PPA11739.1">
    <property type="protein sequence ID" value="PPA11739.1"/>
    <property type="gene ID" value="WBGene00101293"/>
</dbReference>
<evidence type="ECO:0000256" key="7">
    <source>
        <dbReference type="ARBA" id="ARBA00023065"/>
    </source>
</evidence>
<evidence type="ECO:0000256" key="3">
    <source>
        <dbReference type="ARBA" id="ARBA00022448"/>
    </source>
</evidence>
<evidence type="ECO:0000256" key="5">
    <source>
        <dbReference type="ARBA" id="ARBA00022781"/>
    </source>
</evidence>
<dbReference type="Pfam" id="PF05493">
    <property type="entry name" value="ATP_synt_H"/>
    <property type="match status" value="1"/>
</dbReference>
<dbReference type="OrthoDB" id="1508846at2759"/>
<keyword evidence="7" id="KW-0406">Ion transport</keyword>
<name>A0A2A6BZ25_PRIPA</name>
<keyword evidence="8" id="KW-0472">Membrane</keyword>
<dbReference type="GO" id="GO:0046961">
    <property type="term" value="F:proton-transporting ATPase activity, rotational mechanism"/>
    <property type="evidence" value="ECO:0007669"/>
    <property type="project" value="InterPro"/>
</dbReference>
<comment type="subcellular location">
    <subcellularLocation>
        <location evidence="1">Endomembrane system</location>
        <topology evidence="1">Multi-pass membrane protein</topology>
    </subcellularLocation>
</comment>
<keyword evidence="3" id="KW-0813">Transport</keyword>
<dbReference type="Proteomes" id="UP000005239">
    <property type="component" value="Unassembled WGS sequence"/>
</dbReference>
<evidence type="ECO:0000256" key="8">
    <source>
        <dbReference type="ARBA" id="ARBA00023136"/>
    </source>
</evidence>
<evidence type="ECO:0000313" key="10">
    <source>
        <dbReference type="Proteomes" id="UP000005239"/>
    </source>
</evidence>
<dbReference type="AlphaFoldDB" id="A0A2A6BZ25"/>
<evidence type="ECO:0000256" key="1">
    <source>
        <dbReference type="ARBA" id="ARBA00004127"/>
    </source>
</evidence>
<dbReference type="GO" id="GO:0033179">
    <property type="term" value="C:proton-transporting V-type ATPase, V0 domain"/>
    <property type="evidence" value="ECO:0007669"/>
    <property type="project" value="InterPro"/>
</dbReference>
<accession>A0A2A6BZ25</accession>
<evidence type="ECO:0000256" key="4">
    <source>
        <dbReference type="ARBA" id="ARBA00022692"/>
    </source>
</evidence>
<comment type="similarity">
    <text evidence="2">Belongs to the V-ATPase e1/e2 subunit family.</text>
</comment>